<sequence length="423" mass="47640">MEFSAVYLFSFLVNPSSKRILAPKTAEVSGALTSEAFSADSNEPASKRPRVLTVAENVLCWEHLKPHLQEFSRLHPDDNMYAPSYDGRAYLKKSFAHYLSSHVFKTNVSEKDVLVISGSGAVMDVMGTALLNPAMDGNKSDAFICITPCYNSFENNFTLRTGAVMYGADTMKNNYVVTDAILEEAYQKAEADGRKVKLLVFTNPNNPTGTVYSLDEMRTVLAFCRRHSIHLLSDEIYALSVKPQSAAKAESENAFVSFAKLIENDPIQDDVSILWGFSKDLGLSGFRLSVLVTRNRSLHTVLNELCHFCEVPANTQSFAANMLDDEAFMKEHVEILQKRVLEMRQLMEKELTRMKIPFCKGYAGFFSWIDLRAYLKEDSFKGEQELCRFLYDHGNIIVAPGSKYHASQFGWACGAPCRAWRRR</sequence>
<keyword evidence="1" id="KW-0663">Pyridoxal phosphate</keyword>
<protein>
    <recommendedName>
        <fullName evidence="2">Aminotransferase class I/classII large domain-containing protein</fullName>
    </recommendedName>
</protein>
<dbReference type="InterPro" id="IPR015422">
    <property type="entry name" value="PyrdxlP-dep_Trfase_small"/>
</dbReference>
<dbReference type="GO" id="GO:0006520">
    <property type="term" value="P:amino acid metabolic process"/>
    <property type="evidence" value="ECO:0007669"/>
    <property type="project" value="TreeGrafter"/>
</dbReference>
<dbReference type="SUPFAM" id="SSF53383">
    <property type="entry name" value="PLP-dependent transferases"/>
    <property type="match status" value="1"/>
</dbReference>
<feature type="domain" description="Aminotransferase class I/classII large" evidence="2">
    <location>
        <begin position="78"/>
        <end position="409"/>
    </location>
</feature>
<evidence type="ECO:0000313" key="3">
    <source>
        <dbReference type="EMBL" id="CBK24288.2"/>
    </source>
</evidence>
<dbReference type="AlphaFoldDB" id="D8M899"/>
<dbReference type="InterPro" id="IPR015421">
    <property type="entry name" value="PyrdxlP-dep_Trfase_major"/>
</dbReference>
<dbReference type="GeneID" id="24921091"/>
<keyword evidence="4" id="KW-1185">Reference proteome</keyword>
<dbReference type="Proteomes" id="UP000008312">
    <property type="component" value="Unassembled WGS sequence"/>
</dbReference>
<dbReference type="InterPro" id="IPR050478">
    <property type="entry name" value="Ethylene_sulfur-biosynth"/>
</dbReference>
<dbReference type="Gene3D" id="3.40.640.10">
    <property type="entry name" value="Type I PLP-dependent aspartate aminotransferase-like (Major domain)"/>
    <property type="match status" value="1"/>
</dbReference>
<organism evidence="3">
    <name type="scientific">Blastocystis hominis</name>
    <dbReference type="NCBI Taxonomy" id="12968"/>
    <lineage>
        <taxon>Eukaryota</taxon>
        <taxon>Sar</taxon>
        <taxon>Stramenopiles</taxon>
        <taxon>Bigyra</taxon>
        <taxon>Opalozoa</taxon>
        <taxon>Opalinata</taxon>
        <taxon>Blastocystidae</taxon>
        <taxon>Blastocystis</taxon>
    </lineage>
</organism>
<gene>
    <name evidence="3" type="ORF">GSBLH_T00004045001</name>
</gene>
<dbReference type="GO" id="GO:0030170">
    <property type="term" value="F:pyridoxal phosphate binding"/>
    <property type="evidence" value="ECO:0007669"/>
    <property type="project" value="InterPro"/>
</dbReference>
<dbReference type="RefSeq" id="XP_012898336.1">
    <property type="nucleotide sequence ID" value="XM_013042882.1"/>
</dbReference>
<accession>D8M899</accession>
<reference evidence="3" key="1">
    <citation type="submission" date="2010-02" db="EMBL/GenBank/DDBJ databases">
        <title>Sequencing and annotation of the Blastocystis hominis genome.</title>
        <authorList>
            <person name="Wincker P."/>
        </authorList>
    </citation>
    <scope>NUCLEOTIDE SEQUENCE</scope>
    <source>
        <strain evidence="3">Singapore isolate B</strain>
    </source>
</reference>
<dbReference type="OMA" id="KIPWRYA"/>
<proteinExistence type="predicted"/>
<dbReference type="CDD" id="cd00609">
    <property type="entry name" value="AAT_like"/>
    <property type="match status" value="1"/>
</dbReference>
<dbReference type="EMBL" id="FN668683">
    <property type="protein sequence ID" value="CBK24288.2"/>
    <property type="molecule type" value="Genomic_DNA"/>
</dbReference>
<dbReference type="OrthoDB" id="691673at2759"/>
<dbReference type="InParanoid" id="D8M899"/>
<evidence type="ECO:0000313" key="4">
    <source>
        <dbReference type="Proteomes" id="UP000008312"/>
    </source>
</evidence>
<evidence type="ECO:0000259" key="2">
    <source>
        <dbReference type="Pfam" id="PF00155"/>
    </source>
</evidence>
<dbReference type="Pfam" id="PF00155">
    <property type="entry name" value="Aminotran_1_2"/>
    <property type="match status" value="1"/>
</dbReference>
<dbReference type="PRINTS" id="PR00753">
    <property type="entry name" value="ACCSYNTHASE"/>
</dbReference>
<dbReference type="PANTHER" id="PTHR43795">
    <property type="entry name" value="BIFUNCTIONAL ASPARTATE AMINOTRANSFERASE AND GLUTAMATE/ASPARTATE-PREPHENATE AMINOTRANSFERASE-RELATED"/>
    <property type="match status" value="1"/>
</dbReference>
<name>D8M899_BLAHO</name>
<dbReference type="Gene3D" id="3.90.1150.10">
    <property type="entry name" value="Aspartate Aminotransferase, domain 1"/>
    <property type="match status" value="1"/>
</dbReference>
<dbReference type="InterPro" id="IPR015424">
    <property type="entry name" value="PyrdxlP-dep_Trfase"/>
</dbReference>
<dbReference type="PANTHER" id="PTHR43795:SF39">
    <property type="entry name" value="AMINOTRANSFERASE CLASS I_CLASSII DOMAIN-CONTAINING PROTEIN"/>
    <property type="match status" value="1"/>
</dbReference>
<dbReference type="InterPro" id="IPR004839">
    <property type="entry name" value="Aminotransferase_I/II_large"/>
</dbReference>
<evidence type="ECO:0000256" key="1">
    <source>
        <dbReference type="ARBA" id="ARBA00022898"/>
    </source>
</evidence>
<dbReference type="GO" id="GO:0008483">
    <property type="term" value="F:transaminase activity"/>
    <property type="evidence" value="ECO:0007669"/>
    <property type="project" value="TreeGrafter"/>
</dbReference>